<gene>
    <name evidence="9" type="ORF">A1QC_09480</name>
</gene>
<keyword evidence="10" id="KW-1185">Reference proteome</keyword>
<dbReference type="RefSeq" id="WP_017024535.1">
    <property type="nucleotide sequence ID" value="NZ_AJYK02000065.1"/>
</dbReference>
<keyword evidence="7 8" id="KW-0472">Membrane</keyword>
<comment type="subcellular location">
    <subcellularLocation>
        <location evidence="1 8">Cell membrane</location>
        <topology evidence="1 8">Multi-pass membrane protein</topology>
    </subcellularLocation>
</comment>
<dbReference type="AlphaFoldDB" id="A0A1E5E2G3"/>
<evidence type="ECO:0000256" key="3">
    <source>
        <dbReference type="ARBA" id="ARBA00022448"/>
    </source>
</evidence>
<evidence type="ECO:0000256" key="7">
    <source>
        <dbReference type="ARBA" id="ARBA00023136"/>
    </source>
</evidence>
<feature type="transmembrane region" description="Helical" evidence="8">
    <location>
        <begin position="77"/>
        <end position="95"/>
    </location>
</feature>
<reference evidence="9 10" key="1">
    <citation type="journal article" date="2012" name="Science">
        <title>Ecological populations of bacteria act as socially cohesive units of antibiotic production and resistance.</title>
        <authorList>
            <person name="Cordero O.X."/>
            <person name="Wildschutte H."/>
            <person name="Kirkup B."/>
            <person name="Proehl S."/>
            <person name="Ngo L."/>
            <person name="Hussain F."/>
            <person name="Le Roux F."/>
            <person name="Mincer T."/>
            <person name="Polz M.F."/>
        </authorList>
    </citation>
    <scope>NUCLEOTIDE SEQUENCE [LARGE SCALE GENOMIC DNA]</scope>
    <source>
        <strain evidence="9 10">1S-45</strain>
    </source>
</reference>
<name>A0A1E5E2G3_9VIBR</name>
<feature type="transmembrane region" description="Helical" evidence="8">
    <location>
        <begin position="195"/>
        <end position="216"/>
    </location>
</feature>
<feature type="transmembrane region" description="Helical" evidence="8">
    <location>
        <begin position="102"/>
        <end position="119"/>
    </location>
</feature>
<organism evidence="9 10">
    <name type="scientific">Vibrio rumoiensis 1S-45</name>
    <dbReference type="NCBI Taxonomy" id="1188252"/>
    <lineage>
        <taxon>Bacteria</taxon>
        <taxon>Pseudomonadati</taxon>
        <taxon>Pseudomonadota</taxon>
        <taxon>Gammaproteobacteria</taxon>
        <taxon>Vibrionales</taxon>
        <taxon>Vibrionaceae</taxon>
        <taxon>Vibrio</taxon>
    </lineage>
</organism>
<dbReference type="Proteomes" id="UP000094070">
    <property type="component" value="Unassembled WGS sequence"/>
</dbReference>
<dbReference type="EMBL" id="AJYK02000065">
    <property type="protein sequence ID" value="OEF25228.1"/>
    <property type="molecule type" value="Genomic_DNA"/>
</dbReference>
<evidence type="ECO:0000256" key="1">
    <source>
        <dbReference type="ARBA" id="ARBA00004651"/>
    </source>
</evidence>
<comment type="similarity">
    <text evidence="2 8">Belongs to the 4-toluene sulfonate uptake permease (TSUP) (TC 2.A.102) family.</text>
</comment>
<dbReference type="PANTHER" id="PTHR30269:SF37">
    <property type="entry name" value="MEMBRANE TRANSPORTER PROTEIN"/>
    <property type="match status" value="1"/>
</dbReference>
<keyword evidence="4 8" id="KW-1003">Cell membrane</keyword>
<dbReference type="OrthoDB" id="7028171at2"/>
<sequence length="246" mass="26780">MIQDPWFYFVAIPAVLIYGIGKGGLGGSLGVIAVPLISLVIPAVKAAAILLPVLMLMDIFAVQHHWRNANYSLLKNMMPGACCGVLFASLFLSYIPTNIVSATIGALCIWFGLSFYISSSQSIKSDLKRTFFWSALSGFSSTTIHAGGGPASIYLLPLKLNKVTLIATMVVFFTTVNILKLFTFTVIGAFDKENILTSLVLMPLAPLGVWLGVLFLNKVNRRLIYNVCYFSLVISGGKLFWDSLPL</sequence>
<feature type="transmembrane region" description="Helical" evidence="8">
    <location>
        <begin position="6"/>
        <end position="25"/>
    </location>
</feature>
<evidence type="ECO:0000256" key="8">
    <source>
        <dbReference type="RuleBase" id="RU363041"/>
    </source>
</evidence>
<dbReference type="GO" id="GO:0005886">
    <property type="term" value="C:plasma membrane"/>
    <property type="evidence" value="ECO:0007669"/>
    <property type="project" value="UniProtKB-SubCell"/>
</dbReference>
<proteinExistence type="inferred from homology"/>
<evidence type="ECO:0000313" key="10">
    <source>
        <dbReference type="Proteomes" id="UP000094070"/>
    </source>
</evidence>
<evidence type="ECO:0000256" key="2">
    <source>
        <dbReference type="ARBA" id="ARBA00009142"/>
    </source>
</evidence>
<keyword evidence="6 8" id="KW-1133">Transmembrane helix</keyword>
<evidence type="ECO:0000256" key="5">
    <source>
        <dbReference type="ARBA" id="ARBA00022692"/>
    </source>
</evidence>
<feature type="transmembrane region" description="Helical" evidence="8">
    <location>
        <begin position="32"/>
        <end position="57"/>
    </location>
</feature>
<feature type="transmembrane region" description="Helical" evidence="8">
    <location>
        <begin position="131"/>
        <end position="156"/>
    </location>
</feature>
<evidence type="ECO:0000256" key="6">
    <source>
        <dbReference type="ARBA" id="ARBA00022989"/>
    </source>
</evidence>
<dbReference type="Pfam" id="PF01925">
    <property type="entry name" value="TauE"/>
    <property type="match status" value="1"/>
</dbReference>
<feature type="transmembrane region" description="Helical" evidence="8">
    <location>
        <begin position="223"/>
        <end position="241"/>
    </location>
</feature>
<keyword evidence="3" id="KW-0813">Transport</keyword>
<evidence type="ECO:0000256" key="4">
    <source>
        <dbReference type="ARBA" id="ARBA00022475"/>
    </source>
</evidence>
<keyword evidence="5 8" id="KW-0812">Transmembrane</keyword>
<accession>A0A1E5E2G3</accession>
<dbReference type="STRING" id="1188252.A1QC_09480"/>
<dbReference type="InterPro" id="IPR002781">
    <property type="entry name" value="TM_pro_TauE-like"/>
</dbReference>
<evidence type="ECO:0000313" key="9">
    <source>
        <dbReference type="EMBL" id="OEF25228.1"/>
    </source>
</evidence>
<dbReference type="InterPro" id="IPR052017">
    <property type="entry name" value="TSUP"/>
</dbReference>
<dbReference type="eggNOG" id="COG0730">
    <property type="taxonomic scope" value="Bacteria"/>
</dbReference>
<protein>
    <recommendedName>
        <fullName evidence="8">Probable membrane transporter protein</fullName>
    </recommendedName>
</protein>
<feature type="transmembrane region" description="Helical" evidence="8">
    <location>
        <begin position="163"/>
        <end position="189"/>
    </location>
</feature>
<dbReference type="PANTHER" id="PTHR30269">
    <property type="entry name" value="TRANSMEMBRANE PROTEIN YFCA"/>
    <property type="match status" value="1"/>
</dbReference>
<comment type="caution">
    <text evidence="9">The sequence shown here is derived from an EMBL/GenBank/DDBJ whole genome shotgun (WGS) entry which is preliminary data.</text>
</comment>